<dbReference type="RefSeq" id="WP_072889657.1">
    <property type="nucleotide sequence ID" value="NZ_FQVW01000013.1"/>
</dbReference>
<dbReference type="NCBIfam" id="TIGR01930">
    <property type="entry name" value="AcCoA-C-Actrans"/>
    <property type="match status" value="1"/>
</dbReference>
<dbReference type="Gene3D" id="3.40.47.10">
    <property type="match status" value="2"/>
</dbReference>
<evidence type="ECO:0000313" key="10">
    <source>
        <dbReference type="EMBL" id="SHG04186.1"/>
    </source>
</evidence>
<evidence type="ECO:0000256" key="2">
    <source>
        <dbReference type="ARBA" id="ARBA00012705"/>
    </source>
</evidence>
<sequence length="398" mass="42892">MVVIVSALRTPIGKYGGAISNVLPEELASILLQNTLSYTGMDPKLVDETIIGHTKQSAHTPNVARVAALKAGFPTSIPAYTVHRQCGSGMQAVYNSWMSILTGQTETVLAGGVESMSQAPYYYVGNRFNSKPEHFTIYDSNLESQPKSQPEDIYGRFNMIETAEHLASKYGISRYEQDEFALNSQLKAKKAIETGRFGDEIVSIEVSTRKVQKALFSRDEHPRDTDLEKLAKLKPIIGEDGTVTAGNASGLNDGAAMLMIMKEEKALSLGLKPLASIESFGVGGVHPKEMGLGPVPATKQALRNSGLEMKDIDIIELNEAFAAQSIAVLKEWGITPDDDRLNKNGGAIALGHPLGSSGARIIVTLVHEMIKSDLRYGLATLCTAGGLGISTVIKKWDT</sequence>
<protein>
    <recommendedName>
        <fullName evidence="2">acetyl-CoA C-acetyltransferase</fullName>
        <ecNumber evidence="2">2.3.1.9</ecNumber>
    </recommendedName>
    <alternativeName>
        <fullName evidence="5">Acetoacetyl-CoA thiolase</fullName>
    </alternativeName>
</protein>
<gene>
    <name evidence="10" type="ORF">SAMN05216225_101348</name>
</gene>
<dbReference type="InterPro" id="IPR002155">
    <property type="entry name" value="Thiolase"/>
</dbReference>
<dbReference type="GO" id="GO:0003985">
    <property type="term" value="F:acetyl-CoA C-acetyltransferase activity"/>
    <property type="evidence" value="ECO:0007669"/>
    <property type="project" value="UniProtKB-EC"/>
</dbReference>
<dbReference type="PROSITE" id="PS00737">
    <property type="entry name" value="THIOLASE_2"/>
    <property type="match status" value="1"/>
</dbReference>
<evidence type="ECO:0000313" key="11">
    <source>
        <dbReference type="Proteomes" id="UP000183988"/>
    </source>
</evidence>
<proteinExistence type="inferred from homology"/>
<keyword evidence="4 7" id="KW-0012">Acyltransferase</keyword>
<dbReference type="InterPro" id="IPR020616">
    <property type="entry name" value="Thiolase_N"/>
</dbReference>
<organism evidence="10 11">
    <name type="scientific">Ornithinibacillus halophilus</name>
    <dbReference type="NCBI Taxonomy" id="930117"/>
    <lineage>
        <taxon>Bacteria</taxon>
        <taxon>Bacillati</taxon>
        <taxon>Bacillota</taxon>
        <taxon>Bacilli</taxon>
        <taxon>Bacillales</taxon>
        <taxon>Bacillaceae</taxon>
        <taxon>Ornithinibacillus</taxon>
    </lineage>
</organism>
<evidence type="ECO:0000259" key="9">
    <source>
        <dbReference type="Pfam" id="PF02803"/>
    </source>
</evidence>
<feature type="active site" description="Proton acceptor" evidence="6">
    <location>
        <position position="382"/>
    </location>
</feature>
<accession>A0A1M5GKG8</accession>
<dbReference type="Pfam" id="PF02803">
    <property type="entry name" value="Thiolase_C"/>
    <property type="match status" value="1"/>
</dbReference>
<evidence type="ECO:0000256" key="1">
    <source>
        <dbReference type="ARBA" id="ARBA00010982"/>
    </source>
</evidence>
<dbReference type="EC" id="2.3.1.9" evidence="2"/>
<dbReference type="FunFam" id="3.40.47.10:FF:000010">
    <property type="entry name" value="Acetyl-CoA acetyltransferase (Thiolase)"/>
    <property type="match status" value="1"/>
</dbReference>
<evidence type="ECO:0000256" key="5">
    <source>
        <dbReference type="ARBA" id="ARBA00030755"/>
    </source>
</evidence>
<evidence type="ECO:0000256" key="3">
    <source>
        <dbReference type="ARBA" id="ARBA00022679"/>
    </source>
</evidence>
<feature type="domain" description="Thiolase C-terminal" evidence="9">
    <location>
        <begin position="271"/>
        <end position="395"/>
    </location>
</feature>
<evidence type="ECO:0000256" key="4">
    <source>
        <dbReference type="ARBA" id="ARBA00023315"/>
    </source>
</evidence>
<dbReference type="Proteomes" id="UP000183988">
    <property type="component" value="Unassembled WGS sequence"/>
</dbReference>
<dbReference type="EMBL" id="FQVW01000013">
    <property type="protein sequence ID" value="SHG04186.1"/>
    <property type="molecule type" value="Genomic_DNA"/>
</dbReference>
<evidence type="ECO:0000256" key="6">
    <source>
        <dbReference type="PIRSR" id="PIRSR000429-1"/>
    </source>
</evidence>
<dbReference type="InterPro" id="IPR016039">
    <property type="entry name" value="Thiolase-like"/>
</dbReference>
<keyword evidence="11" id="KW-1185">Reference proteome</keyword>
<feature type="active site" description="Proton acceptor" evidence="6">
    <location>
        <position position="352"/>
    </location>
</feature>
<dbReference type="STRING" id="930117.SAMN05216225_101348"/>
<dbReference type="PANTHER" id="PTHR18919:SF107">
    <property type="entry name" value="ACETYL-COA ACETYLTRANSFERASE, CYTOSOLIC"/>
    <property type="match status" value="1"/>
</dbReference>
<dbReference type="Pfam" id="PF00108">
    <property type="entry name" value="Thiolase_N"/>
    <property type="match status" value="1"/>
</dbReference>
<keyword evidence="3 7" id="KW-0808">Transferase</keyword>
<comment type="similarity">
    <text evidence="1 7">Belongs to the thiolase-like superfamily. Thiolase family.</text>
</comment>
<dbReference type="PIRSF" id="PIRSF000429">
    <property type="entry name" value="Ac-CoA_Ac_transf"/>
    <property type="match status" value="1"/>
</dbReference>
<dbReference type="CDD" id="cd00751">
    <property type="entry name" value="thiolase"/>
    <property type="match status" value="1"/>
</dbReference>
<dbReference type="AlphaFoldDB" id="A0A1M5GKG8"/>
<evidence type="ECO:0000259" key="8">
    <source>
        <dbReference type="Pfam" id="PF00108"/>
    </source>
</evidence>
<feature type="domain" description="Thiolase N-terminal" evidence="8">
    <location>
        <begin position="2"/>
        <end position="264"/>
    </location>
</feature>
<dbReference type="InterPro" id="IPR020617">
    <property type="entry name" value="Thiolase_C"/>
</dbReference>
<evidence type="ECO:0000256" key="7">
    <source>
        <dbReference type="RuleBase" id="RU003557"/>
    </source>
</evidence>
<feature type="active site" description="Acyl-thioester intermediate" evidence="6">
    <location>
        <position position="86"/>
    </location>
</feature>
<dbReference type="PANTHER" id="PTHR18919">
    <property type="entry name" value="ACETYL-COA C-ACYLTRANSFERASE"/>
    <property type="match status" value="1"/>
</dbReference>
<reference evidence="10 11" key="1">
    <citation type="submission" date="2016-11" db="EMBL/GenBank/DDBJ databases">
        <authorList>
            <person name="Jaros S."/>
            <person name="Januszkiewicz K."/>
            <person name="Wedrychowicz H."/>
        </authorList>
    </citation>
    <scope>NUCLEOTIDE SEQUENCE [LARGE SCALE GENOMIC DNA]</scope>
    <source>
        <strain evidence="10 11">IBRC-M 10683</strain>
    </source>
</reference>
<dbReference type="OrthoDB" id="9764892at2"/>
<dbReference type="InterPro" id="IPR020610">
    <property type="entry name" value="Thiolase_AS"/>
</dbReference>
<name>A0A1M5GKG8_9BACI</name>
<dbReference type="InterPro" id="IPR020613">
    <property type="entry name" value="Thiolase_CS"/>
</dbReference>
<dbReference type="PROSITE" id="PS00099">
    <property type="entry name" value="THIOLASE_3"/>
    <property type="match status" value="1"/>
</dbReference>
<dbReference type="SUPFAM" id="SSF53901">
    <property type="entry name" value="Thiolase-like"/>
    <property type="match status" value="2"/>
</dbReference>